<name>A0ABC9X8U9_GRUJA</name>
<feature type="domain" description="PID" evidence="5">
    <location>
        <begin position="113"/>
        <end position="286"/>
    </location>
</feature>
<evidence type="ECO:0000256" key="1">
    <source>
        <dbReference type="ARBA" id="ARBA00022999"/>
    </source>
</evidence>
<proteinExistence type="predicted"/>
<dbReference type="PROSITE" id="PS01179">
    <property type="entry name" value="PID"/>
    <property type="match status" value="1"/>
</dbReference>
<feature type="domain" description="SH2" evidence="6">
    <location>
        <begin position="453"/>
        <end position="544"/>
    </location>
</feature>
<evidence type="ECO:0000259" key="5">
    <source>
        <dbReference type="PROSITE" id="PS01179"/>
    </source>
</evidence>
<evidence type="ECO:0000256" key="4">
    <source>
        <dbReference type="SAM" id="MobiDB-lite"/>
    </source>
</evidence>
<keyword evidence="8" id="KW-1185">Reference proteome</keyword>
<dbReference type="InterPro" id="IPR006019">
    <property type="entry name" value="PID_Shc-like"/>
</dbReference>
<dbReference type="FunFam" id="2.30.29.30:FF:000036">
    <property type="entry name" value="SHC-transforming protein 1 isoform 3"/>
    <property type="match status" value="1"/>
</dbReference>
<dbReference type="PRINTS" id="PR00629">
    <property type="entry name" value="SHCPIDOMAIN"/>
</dbReference>
<dbReference type="InterPro" id="IPR000980">
    <property type="entry name" value="SH2"/>
</dbReference>
<dbReference type="Pfam" id="PF25770">
    <property type="entry name" value="CC_CEP63-bind_CEP152"/>
    <property type="match status" value="1"/>
</dbReference>
<dbReference type="EMBL" id="BAAFJT010000010">
    <property type="protein sequence ID" value="GAB0194126.1"/>
    <property type="molecule type" value="Genomic_DNA"/>
</dbReference>
<feature type="region of interest" description="Disordered" evidence="4">
    <location>
        <begin position="1697"/>
        <end position="1716"/>
    </location>
</feature>
<feature type="region of interest" description="Disordered" evidence="4">
    <location>
        <begin position="277"/>
        <end position="299"/>
    </location>
</feature>
<evidence type="ECO:0000313" key="8">
    <source>
        <dbReference type="Proteomes" id="UP001623348"/>
    </source>
</evidence>
<dbReference type="Pfam" id="PF00017">
    <property type="entry name" value="SH2"/>
    <property type="match status" value="1"/>
</dbReference>
<evidence type="ECO:0000256" key="2">
    <source>
        <dbReference type="PROSITE-ProRule" id="PRU00191"/>
    </source>
</evidence>
<organism evidence="7 8">
    <name type="scientific">Grus japonensis</name>
    <name type="common">Japanese crane</name>
    <name type="synonym">Red-crowned crane</name>
    <dbReference type="NCBI Taxonomy" id="30415"/>
    <lineage>
        <taxon>Eukaryota</taxon>
        <taxon>Metazoa</taxon>
        <taxon>Chordata</taxon>
        <taxon>Craniata</taxon>
        <taxon>Vertebrata</taxon>
        <taxon>Euteleostomi</taxon>
        <taxon>Archelosauria</taxon>
        <taxon>Archosauria</taxon>
        <taxon>Dinosauria</taxon>
        <taxon>Saurischia</taxon>
        <taxon>Theropoda</taxon>
        <taxon>Coelurosauria</taxon>
        <taxon>Aves</taxon>
        <taxon>Neognathae</taxon>
        <taxon>Neoaves</taxon>
        <taxon>Gruiformes</taxon>
        <taxon>Gruidae</taxon>
        <taxon>Grus</taxon>
    </lineage>
</organism>
<sequence length="2152" mass="245676">MKDTCTTLCTLIPRMANIKLANPSNLPGLKSFCLGTKEVPRIKLTECVTIPSSPTSPEISCLSASYPQPELDKLALTPKPAGDCTVRGAEEAAPAGRQDRSLALSGENVGEPGTTYSVRYMGCIEVLQSMRSLDFGTRTQVTREAISRLCEAVSGTNGAIKKRKPPVKFLSSVLGKSNLQFSGLNIKLTISTSCLTLINVDMQQIIANHHMQSISFASGGDPDTTDYVAYVAKDPVNQRACHILECPNGMAQEVINTIGQAFELRFKQYLKNPSSLVTSNESEASNANGSAGNSQEREDHEYYNEIPGKEPPTGGVLDMRMKVQTDQRANCLTQCKKQYCLTGSPTFINIYENCPEENKPVGNCGERSQKTKKEAMLLKPAYKTDLFDDPCYINTQTLHSAVCTARGTATTQIHGSPLRQAKLPEAVQQSATSNTAGLCVLPQIKQQLKNEDCYHGKLNRKAAESLLVNDGDFLVRESTTSPGQYVLSGLQGGQAKHLLLVDPEGKVRTKDHVFDSVGHLIQYHMENNLPIISSGSEVSLKQPKTMSLDFDSGALQTQHEDEDYDQEDYAREQELQQLLTDLPHDMLEDSGDQLSSYSDCSIHETEEQSHEPGKHDGRWNDHPLISDAQNGYEQGQNLYPEQFLCDQQNDHVEKHGKNWNGLHNDEEKKHLYDVKEDYCGQNGQEDADDIYLGRDGFNAPSCYQQNNVYHLPENFRPYTNGHKPEFNNQQNKIISFPDAPKEHLKQFVASDVVSGQSPESYKVTYKPYQNGIHQKIPVIQEGTRRNEVFEDLQHEFLGNDENSSENMQILQLQVLNKARERQLEELNEKLEKSAQQIRYLNHQLSMVKDEKDGLAVSLRESQKLYQNGKEREVHLEGQIKALETQIQTLTTNEEQILKQSKVAEVAMESMQKQLLELQRSDALQRAREQHEAIISALKQKYEKQVLSLEQKLDTTKSALREQKELCKNLGEHIKQLEKMLEETKCEKTEIINRLTRSLEESQKQCANLLQTGSMQETNQLRFQLQQAQSAHMISNNMNKALQEELMELKEEIALYESAAKLGVFLNDAGGELHKNLGDSYVDLGIKKITGKKPRFCSAMQKRDVDKELSKDEIIVELKAELERLLSSNKMKRNQITQLQNDLKDCQKTLEEYKQLLKAEKTSKESERVANLNDTSVASPSVSDNLKEEVLRLRKANETLLQEVENHTLTIEELKENEEKLKSLNQDLCCQMRKMVQDFDQDKQEAVDRCERTYRQHHEDTKAHFEKDLMERCAAEKQQLIQTYEETMLQLKANIEELNREMTAVKECYIGVCREKDTLEATLRQKFEQEQQLKEEKLKKQLLEEKEDSLNLLRNELEEKHSSSMIAAKRQWLEEKEQQVEEEIALAKVHWEKEEKEVDAALTQARARWLQELTDLKEYQVNLKIEQEKWEKEHKETAAKQLALVLSAAEEKWKKEYENTEKSGPRMKELEEKVISLKKELELKKEEIPAAIKAELAKARAQWNKEKQEEILQIQEQNERDYRSFLDDHRNRIREVLATAKEDLAKQKNDLSIQKEAEIKMLLDQKQREWEAQETKRLQDEINRYEEKTLVELEYLLSEIHEELVKCTHSKCSWKDKCFDAHIQLNHQCKDKLKACLQKAYRTTVYTILEKKEQEWKEKYEELMSNVNKEAYSCLQCGEEETGDMARPPVYSVGHQAEAQRRLRQQPPLQKTGTDKENKKVLEALISENSEMKTKLKDLATPPRSLSKGGISKPCTSCDSVKGLEELRAQYIKAVSKIKCDMLCYIRESKERAAEMIKVEVLRERQETARKMRKYYLTCLQQLLTDNGKHEGAEKKIMNAASKLATMAKGLETPLRHIPQSKSTRSALLLNSDLPPGAEYSKRDRMLQTRSNHMESKSCGESITEKANDKVVQKRVPHDLRQQFDAAQTETPHMLHEMVTSDIHNGNNSKNQDGASRDPLPEFYPNEDGRREKYGPIVNADRGLLCAASNIAHQNAPPFAFQATLENMHAPSFTNGHTISGPTHHTLKSKNERTVLKEDKCIPSCGKCKTKSKRTREFDFQETPERDEGSCSEWSSVNGSLLLDHSDTPLLYPEQRASMNVQAQTAYCEEFPHIRELQSCRGDFKFSLMRINCRGLQGRSIPKQQQPFPGSVC</sequence>
<evidence type="ECO:0000259" key="6">
    <source>
        <dbReference type="PROSITE" id="PS50001"/>
    </source>
</evidence>
<feature type="coiled-coil region" evidence="3">
    <location>
        <begin position="1273"/>
        <end position="1362"/>
    </location>
</feature>
<dbReference type="InterPro" id="IPR006020">
    <property type="entry name" value="PTB/PI_dom"/>
</dbReference>
<dbReference type="Gene3D" id="2.30.29.30">
    <property type="entry name" value="Pleckstrin-homology domain (PH domain)/Phosphotyrosine-binding domain (PTB)"/>
    <property type="match status" value="1"/>
</dbReference>
<dbReference type="InterPro" id="IPR035676">
    <property type="entry name" value="SHC_SH2"/>
</dbReference>
<dbReference type="PANTHER" id="PTHR10337:SF6">
    <property type="entry name" value="CENTROSOMAL PROTEIN OF 152 KDA"/>
    <property type="match status" value="1"/>
</dbReference>
<evidence type="ECO:0000313" key="7">
    <source>
        <dbReference type="EMBL" id="GAB0194126.1"/>
    </source>
</evidence>
<dbReference type="PRINTS" id="PR00401">
    <property type="entry name" value="SH2DOMAIN"/>
</dbReference>
<dbReference type="InterPro" id="IPR051235">
    <property type="entry name" value="CEP152/SHC-Transforming"/>
</dbReference>
<dbReference type="CDD" id="cd09925">
    <property type="entry name" value="SH2_SHC"/>
    <property type="match status" value="1"/>
</dbReference>
<dbReference type="SMART" id="SM00462">
    <property type="entry name" value="PTB"/>
    <property type="match status" value="1"/>
</dbReference>
<dbReference type="FunFam" id="3.30.505.10:FF:000005">
    <property type="entry name" value="SHC-transforming protein 1 isoform 3"/>
    <property type="match status" value="1"/>
</dbReference>
<evidence type="ECO:0000256" key="3">
    <source>
        <dbReference type="SAM" id="Coils"/>
    </source>
</evidence>
<dbReference type="CDD" id="cd01209">
    <property type="entry name" value="PTB_Shc"/>
    <property type="match status" value="1"/>
</dbReference>
<feature type="compositionally biased region" description="Low complexity" evidence="4">
    <location>
        <begin position="279"/>
        <end position="294"/>
    </location>
</feature>
<feature type="coiled-coil region" evidence="3">
    <location>
        <begin position="872"/>
        <end position="1058"/>
    </location>
</feature>
<dbReference type="SUPFAM" id="SSF50729">
    <property type="entry name" value="PH domain-like"/>
    <property type="match status" value="1"/>
</dbReference>
<accession>A0ABC9X8U9</accession>
<dbReference type="PANTHER" id="PTHR10337">
    <property type="entry name" value="SHC TRANSFORMING PROTEIN"/>
    <property type="match status" value="1"/>
</dbReference>
<dbReference type="Pfam" id="PF25769">
    <property type="entry name" value="PLK4_bind_CEP152"/>
    <property type="match status" value="1"/>
</dbReference>
<dbReference type="Pfam" id="PF00640">
    <property type="entry name" value="PID"/>
    <property type="match status" value="1"/>
</dbReference>
<dbReference type="Gene3D" id="3.30.505.10">
    <property type="entry name" value="SH2 domain"/>
    <property type="match status" value="1"/>
</dbReference>
<feature type="coiled-coil region" evidence="3">
    <location>
        <begin position="1466"/>
        <end position="1587"/>
    </location>
</feature>
<reference evidence="7 8" key="1">
    <citation type="submission" date="2024-06" db="EMBL/GenBank/DDBJ databases">
        <title>The draft genome of Grus japonensis, version 3.</title>
        <authorList>
            <person name="Nabeshima K."/>
            <person name="Suzuki S."/>
            <person name="Onuma M."/>
        </authorList>
    </citation>
    <scope>NUCLEOTIDE SEQUENCE [LARGE SCALE GENOMIC DNA]</scope>
    <source>
        <strain evidence="7 8">451A</strain>
    </source>
</reference>
<feature type="region of interest" description="Disordered" evidence="4">
    <location>
        <begin position="1941"/>
        <end position="1971"/>
    </location>
</feature>
<dbReference type="PROSITE" id="PS50001">
    <property type="entry name" value="SH2"/>
    <property type="match status" value="1"/>
</dbReference>
<dbReference type="InterPro" id="IPR057659">
    <property type="entry name" value="CEP152_CC"/>
</dbReference>
<gene>
    <name evidence="7" type="ORF">GRJ2_001877900</name>
</gene>
<feature type="coiled-coil region" evidence="3">
    <location>
        <begin position="809"/>
        <end position="843"/>
    </location>
</feature>
<dbReference type="SMART" id="SM00252">
    <property type="entry name" value="SH2"/>
    <property type="match status" value="1"/>
</dbReference>
<protein>
    <submittedName>
        <fullName evidence="7">Centrosomal protein of 152 kDa</fullName>
    </submittedName>
</protein>
<comment type="caution">
    <text evidence="7">The sequence shown here is derived from an EMBL/GenBank/DDBJ whole genome shotgun (WGS) entry which is preliminary data.</text>
</comment>
<dbReference type="InterPro" id="IPR011993">
    <property type="entry name" value="PH-like_dom_sf"/>
</dbReference>
<dbReference type="SUPFAM" id="SSF55550">
    <property type="entry name" value="SH2 domain"/>
    <property type="match status" value="1"/>
</dbReference>
<feature type="compositionally biased region" description="Polar residues" evidence="4">
    <location>
        <begin position="1941"/>
        <end position="1953"/>
    </location>
</feature>
<keyword evidence="1 2" id="KW-0727">SH2 domain</keyword>
<feature type="coiled-coil region" evidence="3">
    <location>
        <begin position="1114"/>
        <end position="1230"/>
    </location>
</feature>
<dbReference type="InterPro" id="IPR036860">
    <property type="entry name" value="SH2_dom_sf"/>
</dbReference>
<keyword evidence="3" id="KW-0175">Coiled coil</keyword>
<dbReference type="InterPro" id="IPR057664">
    <property type="entry name" value="CEP152_PLK4_bind"/>
</dbReference>
<dbReference type="Proteomes" id="UP001623348">
    <property type="component" value="Unassembled WGS sequence"/>
</dbReference>